<dbReference type="InterPro" id="IPR003477">
    <property type="entry name" value="PemK-like"/>
</dbReference>
<proteinExistence type="predicted"/>
<evidence type="ECO:0000313" key="2">
    <source>
        <dbReference type="Proteomes" id="UP000028002"/>
    </source>
</evidence>
<protein>
    <submittedName>
        <fullName evidence="1">Growth inhibitor</fullName>
    </submittedName>
</protein>
<dbReference type="Pfam" id="PF02452">
    <property type="entry name" value="PemK_toxin"/>
    <property type="match status" value="1"/>
</dbReference>
<dbReference type="GO" id="GO:0003677">
    <property type="term" value="F:DNA binding"/>
    <property type="evidence" value="ECO:0007669"/>
    <property type="project" value="InterPro"/>
</dbReference>
<dbReference type="InterPro" id="IPR011067">
    <property type="entry name" value="Plasmid_toxin/cell-grow_inhib"/>
</dbReference>
<dbReference type="AlphaFoldDB" id="A0A081RR67"/>
<gene>
    <name evidence="1" type="ORF">MEG1DRAFT_04229</name>
</gene>
<sequence>MVSRFVPDAGDLIWVDFDPIAGHEPGGRRLVVVLSPVP</sequence>
<organism evidence="1 2">
    <name type="scientific">Photorhabdus temperata subsp. temperata Meg1</name>
    <dbReference type="NCBI Taxonomy" id="1393735"/>
    <lineage>
        <taxon>Bacteria</taxon>
        <taxon>Pseudomonadati</taxon>
        <taxon>Pseudomonadota</taxon>
        <taxon>Gammaproteobacteria</taxon>
        <taxon>Enterobacterales</taxon>
        <taxon>Morganellaceae</taxon>
        <taxon>Photorhabdus</taxon>
    </lineage>
</organism>
<dbReference type="Proteomes" id="UP000028002">
    <property type="component" value="Unassembled WGS sequence"/>
</dbReference>
<dbReference type="SUPFAM" id="SSF50118">
    <property type="entry name" value="Cell growth inhibitor/plasmid maintenance toxic component"/>
    <property type="match status" value="1"/>
</dbReference>
<dbReference type="EMBL" id="JGVH01000101">
    <property type="protein sequence ID" value="KER01170.1"/>
    <property type="molecule type" value="Genomic_DNA"/>
</dbReference>
<dbReference type="Gene3D" id="2.30.30.110">
    <property type="match status" value="1"/>
</dbReference>
<evidence type="ECO:0000313" key="1">
    <source>
        <dbReference type="EMBL" id="KER01170.1"/>
    </source>
</evidence>
<comment type="caution">
    <text evidence="1">The sequence shown here is derived from an EMBL/GenBank/DDBJ whole genome shotgun (WGS) entry which is preliminary data.</text>
</comment>
<name>A0A081RR67_PHOTE</name>
<accession>A0A081RR67</accession>
<reference evidence="1 2" key="1">
    <citation type="submission" date="2014-03" db="EMBL/GenBank/DDBJ databases">
        <title>Draft Genome of Photorhabdus temperata Meg1.</title>
        <authorList>
            <person name="Hurst S.G.IV."/>
            <person name="Morris K."/>
            <person name="Thomas K."/>
            <person name="Tisa L.S."/>
        </authorList>
    </citation>
    <scope>NUCLEOTIDE SEQUENCE [LARGE SCALE GENOMIC DNA]</scope>
    <source>
        <strain evidence="1 2">Meg1</strain>
    </source>
</reference>
<dbReference type="PATRIC" id="fig|1393735.3.peg.4335"/>